<dbReference type="eggNOG" id="KOG3027">
    <property type="taxonomic scope" value="Eukaryota"/>
</dbReference>
<dbReference type="Pfam" id="PF10568">
    <property type="entry name" value="Tom37"/>
    <property type="match status" value="1"/>
</dbReference>
<dbReference type="PANTHER" id="PTHR12289:SF38">
    <property type="entry name" value="METAXIN-2"/>
    <property type="match status" value="1"/>
</dbReference>
<dbReference type="GO" id="GO:0007005">
    <property type="term" value="P:mitochondrion organization"/>
    <property type="evidence" value="ECO:0007669"/>
    <property type="project" value="TreeGrafter"/>
</dbReference>
<dbReference type="InterPro" id="IPR033468">
    <property type="entry name" value="Metaxin_GST"/>
</dbReference>
<comment type="subcellular location">
    <subcellularLocation>
        <location evidence="1">Mitochondrion outer membrane</location>
    </subcellularLocation>
</comment>
<dbReference type="InterPro" id="IPR019564">
    <property type="entry name" value="Sam37/metaxin_N"/>
</dbReference>
<evidence type="ECO:0000259" key="7">
    <source>
        <dbReference type="Pfam" id="PF10568"/>
    </source>
</evidence>
<evidence type="ECO:0000256" key="3">
    <source>
        <dbReference type="ARBA" id="ARBA00022787"/>
    </source>
</evidence>
<feature type="domain" description="Metaxin glutathione S-transferase" evidence="8">
    <location>
        <begin position="205"/>
        <end position="263"/>
    </location>
</feature>
<name>A0A1X7UIH4_AMPQE</name>
<organism evidence="9">
    <name type="scientific">Amphimedon queenslandica</name>
    <name type="common">Sponge</name>
    <dbReference type="NCBI Taxonomy" id="400682"/>
    <lineage>
        <taxon>Eukaryota</taxon>
        <taxon>Metazoa</taxon>
        <taxon>Porifera</taxon>
        <taxon>Demospongiae</taxon>
        <taxon>Heteroscleromorpha</taxon>
        <taxon>Haplosclerida</taxon>
        <taxon>Niphatidae</taxon>
        <taxon>Amphimedon</taxon>
    </lineage>
</organism>
<keyword evidence="3" id="KW-1000">Mitochondrion outer membrane</keyword>
<dbReference type="EnsemblMetazoa" id="Aqu2.1.27271_001">
    <property type="protein sequence ID" value="Aqu2.1.27271_001"/>
    <property type="gene ID" value="Aqu2.1.27271"/>
</dbReference>
<keyword evidence="5" id="KW-0496">Mitochondrion</keyword>
<gene>
    <name evidence="9" type="primary">105313362</name>
</gene>
<keyword evidence="10" id="KW-1185">Reference proteome</keyword>
<evidence type="ECO:0008006" key="11">
    <source>
        <dbReference type="Google" id="ProtNLM"/>
    </source>
</evidence>
<keyword evidence="2" id="KW-0813">Transport</keyword>
<evidence type="ECO:0000256" key="6">
    <source>
        <dbReference type="ARBA" id="ARBA00023136"/>
    </source>
</evidence>
<dbReference type="OrthoDB" id="198787at2759"/>
<evidence type="ECO:0000256" key="4">
    <source>
        <dbReference type="ARBA" id="ARBA00022927"/>
    </source>
</evidence>
<evidence type="ECO:0000256" key="5">
    <source>
        <dbReference type="ARBA" id="ARBA00023128"/>
    </source>
</evidence>
<keyword evidence="4" id="KW-0653">Protein transport</keyword>
<keyword evidence="6" id="KW-0472">Membrane</keyword>
<dbReference type="InParanoid" id="A0A1X7UIH4"/>
<evidence type="ECO:0000259" key="8">
    <source>
        <dbReference type="Pfam" id="PF17171"/>
    </source>
</evidence>
<dbReference type="KEGG" id="aqu:105313362"/>
<evidence type="ECO:0000256" key="2">
    <source>
        <dbReference type="ARBA" id="ARBA00022448"/>
    </source>
</evidence>
<dbReference type="GO" id="GO:0015031">
    <property type="term" value="P:protein transport"/>
    <property type="evidence" value="ECO:0007669"/>
    <property type="project" value="UniProtKB-KW"/>
</dbReference>
<dbReference type="EnsemblMetazoa" id="XM_019998517.1">
    <property type="protein sequence ID" value="XP_019854076.1"/>
    <property type="gene ID" value="LOC105313362"/>
</dbReference>
<dbReference type="PANTHER" id="PTHR12289">
    <property type="entry name" value="METAXIN RELATED"/>
    <property type="match status" value="1"/>
</dbReference>
<protein>
    <recommendedName>
        <fullName evidence="11">Mitochondrial outer membrane transport complex Sam37/metaxin N-terminal domain-containing protein</fullName>
    </recommendedName>
</protein>
<reference evidence="9" key="2">
    <citation type="submission" date="2017-05" db="UniProtKB">
        <authorList>
            <consortium name="EnsemblMetazoa"/>
        </authorList>
    </citation>
    <scope>IDENTIFICATION</scope>
</reference>
<sequence length="288" mass="31860">MASSAKPSSVANSGASVGGKSIAANLLDVAIGRFQWPQGALLYFLPPERELLPDRAIRLSFQAYLKFSGLAYEDVCALNADYMSPSGQSPFLVLQFGTRPIIFSNFFQLVSFIEAQKLGLGQDLDKKEKSEHEAYISLIKMSLLSAMEYDAWISKASRQETLSSYSHGLPWPLKHLVPYSQYYKYRWNHWGLYKRDEASVLSEFNDACNALSVHLGGSRSFYQSGPTALDALMCGCVEAILNSSSQKLKSILSSYDNLVDFCHSSVLSQRKGLQFISSPSTANLSSNQ</sequence>
<evidence type="ECO:0000313" key="9">
    <source>
        <dbReference type="EnsemblMetazoa" id="Aqu2.1.27271_001"/>
    </source>
</evidence>
<dbReference type="STRING" id="400682.A0A1X7UIH4"/>
<dbReference type="GO" id="GO:0001401">
    <property type="term" value="C:SAM complex"/>
    <property type="evidence" value="ECO:0007669"/>
    <property type="project" value="InterPro"/>
</dbReference>
<reference evidence="10" key="1">
    <citation type="journal article" date="2010" name="Nature">
        <title>The Amphimedon queenslandica genome and the evolution of animal complexity.</title>
        <authorList>
            <person name="Srivastava M."/>
            <person name="Simakov O."/>
            <person name="Chapman J."/>
            <person name="Fahey B."/>
            <person name="Gauthier M.E."/>
            <person name="Mitros T."/>
            <person name="Richards G.S."/>
            <person name="Conaco C."/>
            <person name="Dacre M."/>
            <person name="Hellsten U."/>
            <person name="Larroux C."/>
            <person name="Putnam N.H."/>
            <person name="Stanke M."/>
            <person name="Adamska M."/>
            <person name="Darling A."/>
            <person name="Degnan S.M."/>
            <person name="Oakley T.H."/>
            <person name="Plachetzki D.C."/>
            <person name="Zhai Y."/>
            <person name="Adamski M."/>
            <person name="Calcino A."/>
            <person name="Cummins S.F."/>
            <person name="Goodstein D.M."/>
            <person name="Harris C."/>
            <person name="Jackson D.J."/>
            <person name="Leys S.P."/>
            <person name="Shu S."/>
            <person name="Woodcroft B.J."/>
            <person name="Vervoort M."/>
            <person name="Kosik K.S."/>
            <person name="Manning G."/>
            <person name="Degnan B.M."/>
            <person name="Rokhsar D.S."/>
        </authorList>
    </citation>
    <scope>NUCLEOTIDE SEQUENCE [LARGE SCALE GENOMIC DNA]</scope>
</reference>
<dbReference type="Proteomes" id="UP000007879">
    <property type="component" value="Unassembled WGS sequence"/>
</dbReference>
<feature type="domain" description="Mitochondrial outer membrane transport complex Sam37/metaxin N-terminal" evidence="7">
    <location>
        <begin position="59"/>
        <end position="180"/>
    </location>
</feature>
<dbReference type="Pfam" id="PF17171">
    <property type="entry name" value="GST_C_6"/>
    <property type="match status" value="1"/>
</dbReference>
<evidence type="ECO:0000313" key="10">
    <source>
        <dbReference type="Proteomes" id="UP000007879"/>
    </source>
</evidence>
<accession>A0A1X7UIH4</accession>
<dbReference type="InterPro" id="IPR050931">
    <property type="entry name" value="Mito_Protein_Transport_Metaxin"/>
</dbReference>
<dbReference type="AlphaFoldDB" id="A0A1X7UIH4"/>
<evidence type="ECO:0000256" key="1">
    <source>
        <dbReference type="ARBA" id="ARBA00004294"/>
    </source>
</evidence>
<proteinExistence type="predicted"/>